<dbReference type="KEGG" id="apak:AP3564_08760"/>
<reference evidence="1 4" key="2">
    <citation type="submission" date="2016-10" db="EMBL/GenBank/DDBJ databases">
        <title>The whole genome sequencing and assembly of Aeribacillus pallidus KCTC3564 strain.</title>
        <authorList>
            <person name="Lee Y.-J."/>
            <person name="Park M.-K."/>
            <person name="Yi H."/>
            <person name="Bahn Y.-S."/>
            <person name="Kim J.F."/>
            <person name="Lee D.-W."/>
        </authorList>
    </citation>
    <scope>NUCLEOTIDE SEQUENCE [LARGE SCALE GENOMIC DNA]</scope>
    <source>
        <strain evidence="1 4">KCTC3564</strain>
    </source>
</reference>
<dbReference type="GeneID" id="301125126"/>
<dbReference type="InterPro" id="IPR052565">
    <property type="entry name" value="Glutaredoxin-like_YDR286C"/>
</dbReference>
<evidence type="ECO:0000313" key="2">
    <source>
        <dbReference type="EMBL" id="KZN97384.1"/>
    </source>
</evidence>
<dbReference type="Proteomes" id="UP000076476">
    <property type="component" value="Unassembled WGS sequence"/>
</dbReference>
<evidence type="ECO:0000313" key="1">
    <source>
        <dbReference type="EMBL" id="ASS90309.1"/>
    </source>
</evidence>
<dbReference type="PROSITE" id="PS51354">
    <property type="entry name" value="GLUTAREDOXIN_2"/>
    <property type="match status" value="1"/>
</dbReference>
<sequence length="83" mass="9772">MNQVVLYTKQTCPLCDEAKELLYKLQAEIPFDLKEKDIYQDDRLLEKYQLMIPVIEVNGKIVIFGKIEENSLRKRLLELVSVD</sequence>
<protein>
    <submittedName>
        <fullName evidence="2">Glutaredoxin</fullName>
    </submittedName>
</protein>
<dbReference type="PANTHER" id="PTHR33558">
    <property type="entry name" value="GLUTAREDOXIN-LIKE PROTEIN C5ORF63 HOMOLOG"/>
    <property type="match status" value="1"/>
</dbReference>
<accession>A0A165YRR8</accession>
<dbReference type="Pfam" id="PF05768">
    <property type="entry name" value="Glrx-like"/>
    <property type="match status" value="1"/>
</dbReference>
<dbReference type="STRING" id="33936.AZI98_03780"/>
<dbReference type="EMBL" id="LWBR01000010">
    <property type="protein sequence ID" value="KZN97384.1"/>
    <property type="molecule type" value="Genomic_DNA"/>
</dbReference>
<evidence type="ECO:0000313" key="4">
    <source>
        <dbReference type="Proteomes" id="UP000214606"/>
    </source>
</evidence>
<dbReference type="Gene3D" id="3.40.30.10">
    <property type="entry name" value="Glutaredoxin"/>
    <property type="match status" value="1"/>
</dbReference>
<dbReference type="InterPro" id="IPR008554">
    <property type="entry name" value="Glutaredoxin-like"/>
</dbReference>
<dbReference type="SUPFAM" id="SSF52833">
    <property type="entry name" value="Thioredoxin-like"/>
    <property type="match status" value="1"/>
</dbReference>
<accession>A0A163ZNL6</accession>
<dbReference type="RefSeq" id="WP_063386962.1">
    <property type="nucleotide sequence ID" value="NZ_CP017703.1"/>
</dbReference>
<keyword evidence="3" id="KW-1185">Reference proteome</keyword>
<proteinExistence type="predicted"/>
<gene>
    <name evidence="1" type="ORF">AP3564_08760</name>
    <name evidence="2" type="ORF">AZI98_03780</name>
</gene>
<name>A0A165YRR8_9BACI</name>
<reference evidence="2 3" key="1">
    <citation type="submission" date="2016-04" db="EMBL/GenBank/DDBJ databases">
        <title>Draft genome sequence of Aeribacillus pallidus 8m3 from petroleum reservoir.</title>
        <authorList>
            <person name="Poltaraus A.B."/>
            <person name="Nazina T.N."/>
            <person name="Tourova T.P."/>
            <person name="Malakho S.M."/>
            <person name="Korshunova A.V."/>
            <person name="Sokolova D.S."/>
        </authorList>
    </citation>
    <scope>NUCLEOTIDE SEQUENCE [LARGE SCALE GENOMIC DNA]</scope>
    <source>
        <strain evidence="2 3">8m3</strain>
    </source>
</reference>
<dbReference type="PANTHER" id="PTHR33558:SF1">
    <property type="entry name" value="GLUTAREDOXIN-LIKE PROTEIN C5ORF63 HOMOLOG"/>
    <property type="match status" value="1"/>
</dbReference>
<evidence type="ECO:0000313" key="3">
    <source>
        <dbReference type="Proteomes" id="UP000076476"/>
    </source>
</evidence>
<dbReference type="EMBL" id="CP017703">
    <property type="protein sequence ID" value="ASS90309.1"/>
    <property type="molecule type" value="Genomic_DNA"/>
</dbReference>
<dbReference type="InterPro" id="IPR036249">
    <property type="entry name" value="Thioredoxin-like_sf"/>
</dbReference>
<dbReference type="AlphaFoldDB" id="A0A165YRR8"/>
<dbReference type="Proteomes" id="UP000214606">
    <property type="component" value="Chromosome"/>
</dbReference>
<organism evidence="2 3">
    <name type="scientific">Aeribacillus pallidus</name>
    <dbReference type="NCBI Taxonomy" id="33936"/>
    <lineage>
        <taxon>Bacteria</taxon>
        <taxon>Bacillati</taxon>
        <taxon>Bacillota</taxon>
        <taxon>Bacilli</taxon>
        <taxon>Bacillales</taxon>
        <taxon>Bacillaceae</taxon>
        <taxon>Aeribacillus</taxon>
    </lineage>
</organism>
<dbReference type="OrthoDB" id="32865at2"/>